<dbReference type="EMBL" id="QQRQ01000024">
    <property type="protein sequence ID" value="RFT05875.1"/>
    <property type="molecule type" value="Genomic_DNA"/>
</dbReference>
<dbReference type="PIRSF" id="PIRSF021377">
    <property type="entry name" value="YtfJ"/>
    <property type="match status" value="1"/>
</dbReference>
<reference evidence="1 2" key="1">
    <citation type="submission" date="2018-07" db="EMBL/GenBank/DDBJ databases">
        <title>GABA Modulating Bacteria of the Human Gut Microbiota.</title>
        <authorList>
            <person name="Strandwitz P."/>
            <person name="Kim K.H."/>
            <person name="Terekhova D."/>
            <person name="Liu J.K."/>
            <person name="Sharma A."/>
            <person name="Levering J."/>
            <person name="Mcdonald D."/>
            <person name="Dietrich D."/>
            <person name="Ramadhar T.R."/>
            <person name="Lekbua A."/>
            <person name="Mroue N."/>
            <person name="Liston C."/>
            <person name="Stewart E.J."/>
            <person name="Dubin M.J."/>
            <person name="Zengler K."/>
            <person name="Knight R."/>
            <person name="Gilbert J.A."/>
            <person name="Clardy J."/>
            <person name="Lewis K."/>
        </authorList>
    </citation>
    <scope>NUCLEOTIDE SEQUENCE [LARGE SCALE GENOMIC DNA]</scope>
    <source>
        <strain evidence="1 2">KLE1738</strain>
    </source>
</reference>
<keyword evidence="2" id="KW-1185">Reference proteome</keyword>
<evidence type="ECO:0000313" key="1">
    <source>
        <dbReference type="EMBL" id="RFT05875.1"/>
    </source>
</evidence>
<dbReference type="OrthoDB" id="9796262at2"/>
<dbReference type="PANTHER" id="PTHR39162:SF1">
    <property type="entry name" value="SPORULATION PROTEIN YTFJ"/>
    <property type="match status" value="1"/>
</dbReference>
<dbReference type="InterPro" id="IPR014229">
    <property type="entry name" value="Spore_YtfJ"/>
</dbReference>
<dbReference type="Pfam" id="PF09579">
    <property type="entry name" value="Spore_YtfJ"/>
    <property type="match status" value="1"/>
</dbReference>
<sequence>MEGKGSQAMEKNHPVSELMAETIEKIKEAVDANTVVGEPIVAGEITLIPVSKISLGFGTGGSEMGGKTPKVMGENPFGGGGGAGLKVTPVCFLVINAGMVKVLPVDTSHETSLDRVVDLIPDVVNRIAGLVEEKKAKKPASEEPDGPAGNP</sequence>
<dbReference type="AlphaFoldDB" id="A0A3E2B1K2"/>
<proteinExistence type="predicted"/>
<gene>
    <name evidence="1" type="ORF">DV520_10380</name>
</gene>
<evidence type="ECO:0000313" key="2">
    <source>
        <dbReference type="Proteomes" id="UP000260649"/>
    </source>
</evidence>
<protein>
    <submittedName>
        <fullName evidence="1">Sporulation protein YtfJ</fullName>
    </submittedName>
</protein>
<dbReference type="PANTHER" id="PTHR39162">
    <property type="entry name" value="GLL3345 PROTEIN"/>
    <property type="match status" value="1"/>
</dbReference>
<accession>A0A3E2B1K2</accession>
<organism evidence="1 2">
    <name type="scientific">Evtepia gabavorous</name>
    <dbReference type="NCBI Taxonomy" id="2211183"/>
    <lineage>
        <taxon>Bacteria</taxon>
        <taxon>Bacillati</taxon>
        <taxon>Bacillota</taxon>
        <taxon>Clostridia</taxon>
        <taxon>Eubacteriales</taxon>
        <taxon>Evtepia</taxon>
    </lineage>
</organism>
<name>A0A3E2B1K2_9FIRM</name>
<comment type="caution">
    <text evidence="1">The sequence shown here is derived from an EMBL/GenBank/DDBJ whole genome shotgun (WGS) entry which is preliminary data.</text>
</comment>
<dbReference type="Proteomes" id="UP000260649">
    <property type="component" value="Unassembled WGS sequence"/>
</dbReference>